<name>A0A3B1A0W9_9ZZZZ</name>
<protein>
    <recommendedName>
        <fullName evidence="2">DUF748 domain-containing protein</fullName>
    </recommendedName>
</protein>
<dbReference type="InterPro" id="IPR008023">
    <property type="entry name" value="DUF748"/>
</dbReference>
<sequence length="728" mass="79007">RFSVDQGLMATSTHYDLSMGETGMALFLDEIKLALTDISIRDKESSEPAITLPEITLSGGQLNLGEQKVQLDQLTVVGGNINTFINKQGEVDLARLLTPIDTPLSIQEKQPPEEAQEASPWVIELNKVTLKTLSIGIADQTTSPTAEIRLDDISIELSNISNQADDRFALDANLSINGEGRLGLQGEVGAMPVMADLALALATFPLKSIQPYLNANTNLNLTKGHAAFKGQLSYMKPGTSADLQLAGQAAISEFSAGKQKTGGQLIAWKALTLNDLALQIAPDRLDIKTITLDKLQTQLVVAKDQTINVAGLVKENPAAEQDKPAAGEPFPVTIDKVVLKRNAISFTDNSVTPRFTSRLSEFQGTIEGLSSENIARAKVKLNGKVDDYAQLKISGKINPLSEELYTDLKIDFIGYDMATFTPYTGKFIGSAVDKGRMTLNLVYLVSQNELKGDNQILLDQFTLGRDIESKDATSLPVGLAIALLKDASGRIDIDMPIRGNLDDPEFSFFHLIPPALLNLVTGIISSPFKLLGKLVGGGSGDDMDNVVFLPGQYELAADQIERLTTLGKVLNQRPQLRLDVRGQYDSVLDKVVLQQQKLHESLQIPLNISLESLDLTQLEIYYVAQIDSERLAAVKIENSHLPQGAKEGDAKVIDQPAYKTALYNAAVAMQPLVEDDLRDLALTRANHVRNYLVENSGLAAERIFILDVGAAEANPTNVIKAQFNLGAN</sequence>
<dbReference type="InterPro" id="IPR052894">
    <property type="entry name" value="AsmA-related"/>
</dbReference>
<organism evidence="1">
    <name type="scientific">hydrothermal vent metagenome</name>
    <dbReference type="NCBI Taxonomy" id="652676"/>
    <lineage>
        <taxon>unclassified sequences</taxon>
        <taxon>metagenomes</taxon>
        <taxon>ecological metagenomes</taxon>
    </lineage>
</organism>
<gene>
    <name evidence="1" type="ORF">MNBD_GAMMA17-1220</name>
</gene>
<dbReference type="Pfam" id="PF05359">
    <property type="entry name" value="DUF748"/>
    <property type="match status" value="1"/>
</dbReference>
<evidence type="ECO:0008006" key="2">
    <source>
        <dbReference type="Google" id="ProtNLM"/>
    </source>
</evidence>
<dbReference type="AlphaFoldDB" id="A0A3B1A0W9"/>
<evidence type="ECO:0000313" key="1">
    <source>
        <dbReference type="EMBL" id="VAW86496.1"/>
    </source>
</evidence>
<dbReference type="GO" id="GO:0005886">
    <property type="term" value="C:plasma membrane"/>
    <property type="evidence" value="ECO:0007669"/>
    <property type="project" value="TreeGrafter"/>
</dbReference>
<dbReference type="Gene3D" id="3.30.1330.60">
    <property type="entry name" value="OmpA-like domain"/>
    <property type="match status" value="1"/>
</dbReference>
<dbReference type="GO" id="GO:0090313">
    <property type="term" value="P:regulation of protein targeting to membrane"/>
    <property type="evidence" value="ECO:0007669"/>
    <property type="project" value="TreeGrafter"/>
</dbReference>
<dbReference type="PANTHER" id="PTHR30441:SF8">
    <property type="entry name" value="DUF748 DOMAIN-CONTAINING PROTEIN"/>
    <property type="match status" value="1"/>
</dbReference>
<feature type="non-terminal residue" evidence="1">
    <location>
        <position position="1"/>
    </location>
</feature>
<proteinExistence type="predicted"/>
<reference evidence="1" key="1">
    <citation type="submission" date="2018-06" db="EMBL/GenBank/DDBJ databases">
        <authorList>
            <person name="Zhirakovskaya E."/>
        </authorList>
    </citation>
    <scope>NUCLEOTIDE SEQUENCE</scope>
</reference>
<dbReference type="PANTHER" id="PTHR30441">
    <property type="entry name" value="DUF748 DOMAIN-CONTAINING PROTEIN"/>
    <property type="match status" value="1"/>
</dbReference>
<accession>A0A3B1A0W9</accession>
<dbReference type="EMBL" id="UOFQ01000043">
    <property type="protein sequence ID" value="VAW86496.1"/>
    <property type="molecule type" value="Genomic_DNA"/>
</dbReference>
<dbReference type="InterPro" id="IPR036737">
    <property type="entry name" value="OmpA-like_sf"/>
</dbReference>